<evidence type="ECO:0008006" key="10">
    <source>
        <dbReference type="Google" id="ProtNLM"/>
    </source>
</evidence>
<evidence type="ECO:0000259" key="6">
    <source>
        <dbReference type="PROSITE" id="PS51898"/>
    </source>
</evidence>
<dbReference type="Gene3D" id="1.10.443.10">
    <property type="entry name" value="Intergrase catalytic core"/>
    <property type="match status" value="1"/>
</dbReference>
<dbReference type="KEGG" id="mhos:CXR34_07855"/>
<dbReference type="PROSITE" id="PS51900">
    <property type="entry name" value="CB"/>
    <property type="match status" value="1"/>
</dbReference>
<keyword evidence="3 5" id="KW-0238">DNA-binding</keyword>
<reference evidence="8 9" key="1">
    <citation type="submission" date="2017-12" db="EMBL/GenBank/DDBJ databases">
        <title>Isolation and characterization of estrogens degradatiion strain Microbacterium hominis SJTG1.</title>
        <authorList>
            <person name="Xiong W."/>
            <person name="Yin C."/>
            <person name="Zheng D."/>
            <person name="Liang R."/>
        </authorList>
    </citation>
    <scope>NUCLEOTIDE SEQUENCE [LARGE SCALE GENOMIC DNA]</scope>
    <source>
        <strain evidence="8 9">SJTG1</strain>
    </source>
</reference>
<gene>
    <name evidence="8" type="ORF">CXR34_07855</name>
</gene>
<dbReference type="SUPFAM" id="SSF56349">
    <property type="entry name" value="DNA breaking-rejoining enzymes"/>
    <property type="match status" value="1"/>
</dbReference>
<dbReference type="GO" id="GO:0015074">
    <property type="term" value="P:DNA integration"/>
    <property type="evidence" value="ECO:0007669"/>
    <property type="project" value="UniProtKB-KW"/>
</dbReference>
<dbReference type="InterPro" id="IPR050808">
    <property type="entry name" value="Phage_Integrase"/>
</dbReference>
<feature type="domain" description="Tyr recombinase" evidence="6">
    <location>
        <begin position="173"/>
        <end position="405"/>
    </location>
</feature>
<dbReference type="EMBL" id="CP025299">
    <property type="protein sequence ID" value="AUG29379.1"/>
    <property type="molecule type" value="Genomic_DNA"/>
</dbReference>
<evidence type="ECO:0000256" key="3">
    <source>
        <dbReference type="ARBA" id="ARBA00023125"/>
    </source>
</evidence>
<dbReference type="Pfam" id="PF00589">
    <property type="entry name" value="Phage_integrase"/>
    <property type="match status" value="1"/>
</dbReference>
<comment type="similarity">
    <text evidence="1">Belongs to the 'phage' integrase family.</text>
</comment>
<keyword evidence="2" id="KW-0229">DNA integration</keyword>
<dbReference type="InterPro" id="IPR002104">
    <property type="entry name" value="Integrase_catalytic"/>
</dbReference>
<dbReference type="PANTHER" id="PTHR30629">
    <property type="entry name" value="PROPHAGE INTEGRASE"/>
    <property type="match status" value="1"/>
</dbReference>
<dbReference type="RefSeq" id="WP_016464760.1">
    <property type="nucleotide sequence ID" value="NZ_CP025299.1"/>
</dbReference>
<accession>A0A2K9DEM6</accession>
<dbReference type="InterPro" id="IPR044068">
    <property type="entry name" value="CB"/>
</dbReference>
<evidence type="ECO:0000313" key="9">
    <source>
        <dbReference type="Proteomes" id="UP000233276"/>
    </source>
</evidence>
<dbReference type="GO" id="GO:0006310">
    <property type="term" value="P:DNA recombination"/>
    <property type="evidence" value="ECO:0007669"/>
    <property type="project" value="UniProtKB-KW"/>
</dbReference>
<dbReference type="InterPro" id="IPR011010">
    <property type="entry name" value="DNA_brk_join_enz"/>
</dbReference>
<dbReference type="Gene3D" id="1.10.150.130">
    <property type="match status" value="1"/>
</dbReference>
<evidence type="ECO:0000256" key="1">
    <source>
        <dbReference type="ARBA" id="ARBA00008857"/>
    </source>
</evidence>
<proteinExistence type="inferred from homology"/>
<evidence type="ECO:0000313" key="8">
    <source>
        <dbReference type="EMBL" id="AUG29379.1"/>
    </source>
</evidence>
<keyword evidence="4" id="KW-0233">DNA recombination</keyword>
<evidence type="ECO:0000256" key="2">
    <source>
        <dbReference type="ARBA" id="ARBA00022908"/>
    </source>
</evidence>
<organism evidence="8 9">
    <name type="scientific">Microbacterium hominis</name>
    <dbReference type="NCBI Taxonomy" id="162426"/>
    <lineage>
        <taxon>Bacteria</taxon>
        <taxon>Bacillati</taxon>
        <taxon>Actinomycetota</taxon>
        <taxon>Actinomycetes</taxon>
        <taxon>Micrococcales</taxon>
        <taxon>Microbacteriaceae</taxon>
        <taxon>Microbacterium</taxon>
    </lineage>
</organism>
<evidence type="ECO:0000259" key="7">
    <source>
        <dbReference type="PROSITE" id="PS51900"/>
    </source>
</evidence>
<dbReference type="Proteomes" id="UP000233276">
    <property type="component" value="Chromosome"/>
</dbReference>
<dbReference type="PANTHER" id="PTHR30629:SF2">
    <property type="entry name" value="PROPHAGE INTEGRASE INTS-RELATED"/>
    <property type="match status" value="1"/>
</dbReference>
<dbReference type="GO" id="GO:0003677">
    <property type="term" value="F:DNA binding"/>
    <property type="evidence" value="ECO:0007669"/>
    <property type="project" value="UniProtKB-UniRule"/>
</dbReference>
<evidence type="ECO:0000256" key="5">
    <source>
        <dbReference type="PROSITE-ProRule" id="PRU01248"/>
    </source>
</evidence>
<feature type="domain" description="Core-binding (CB)" evidence="7">
    <location>
        <begin position="73"/>
        <end position="154"/>
    </location>
</feature>
<sequence length="411" mass="45610">MSRRQKAPGELGKVTPRKLKSGRWQARVEIRDGLGQLVPISATADNEAGAILAIADKANAVWAGAFIEVTGDTTVEALGNIWINQLRQDGTQPTTIQAYQDSLRTLILARISAYRVSALTPAFCDSYLRTLGAESASKARKARNVLSQMLRIAVLHKVFAANPIREVSRIPSTKPVKLSYDLEQLQVLFRLMSEFQGKNPSRRGGRRTDPQIALDVMRIALGTSARPGEVLAIREEDVQFSDRVLLNINGTIVRVKRENAPKRPDGTPGPLIYRQPYPKNDDQARTVHVPDLAVEPLRRLVSQYRENEFKLLFTTGTGNPVDQNNVRRVIRDFRAVHDEDLRAMGIDPDLLTPKAFRKTAATVVSQEINPEAAQDLLGHWNVVLTKDSYIEPTKVVTAGTAEALDRRFAGL</sequence>
<protein>
    <recommendedName>
        <fullName evidence="10">Site-specific integrase</fullName>
    </recommendedName>
</protein>
<dbReference type="InterPro" id="IPR010998">
    <property type="entry name" value="Integrase_recombinase_N"/>
</dbReference>
<name>A0A2K9DEM6_9MICO</name>
<dbReference type="AlphaFoldDB" id="A0A2K9DEM6"/>
<dbReference type="PROSITE" id="PS51898">
    <property type="entry name" value="TYR_RECOMBINASE"/>
    <property type="match status" value="1"/>
</dbReference>
<dbReference type="InterPro" id="IPR013762">
    <property type="entry name" value="Integrase-like_cat_sf"/>
</dbReference>
<evidence type="ECO:0000256" key="4">
    <source>
        <dbReference type="ARBA" id="ARBA00023172"/>
    </source>
</evidence>